<organism evidence="1 2">
    <name type="scientific">Ralstonia insidiosa</name>
    <dbReference type="NCBI Taxonomy" id="190721"/>
    <lineage>
        <taxon>Bacteria</taxon>
        <taxon>Pseudomonadati</taxon>
        <taxon>Pseudomonadota</taxon>
        <taxon>Betaproteobacteria</taxon>
        <taxon>Burkholderiales</taxon>
        <taxon>Burkholderiaceae</taxon>
        <taxon>Ralstonia</taxon>
    </lineage>
</organism>
<evidence type="ECO:0000313" key="2">
    <source>
        <dbReference type="Proteomes" id="UP000078572"/>
    </source>
</evidence>
<dbReference type="PANTHER" id="PTHR40407">
    <property type="entry name" value="MEMBRANE PROTEIN-LIKE PROTEIN"/>
    <property type="match status" value="1"/>
</dbReference>
<dbReference type="PANTHER" id="PTHR40407:SF1">
    <property type="entry name" value="HEPARAN-ALPHA-GLUCOSAMINIDE N-ACETYLTRANSFERASE CATALYTIC DOMAIN-CONTAINING PROTEIN"/>
    <property type="match status" value="1"/>
</dbReference>
<evidence type="ECO:0000313" key="1">
    <source>
        <dbReference type="EMBL" id="ANJ73590.1"/>
    </source>
</evidence>
<dbReference type="Pfam" id="PF07786">
    <property type="entry name" value="HGSNAT_cat"/>
    <property type="match status" value="1"/>
</dbReference>
<dbReference type="AlphaFoldDB" id="A0A191ZZH0"/>
<sequence length="384" mass="42562">MGTQPARAFSRVAAIDLLRGWVMVLMVVDHLREFFFLHAQVVDPVDLAVTSPALALTRFASHPCAPVFVFLAGMSAWLSGQKQGGDRRVIAAHLLKRGLFLVMLEVTVVNFAWTFTFPPTTLYLQVIWAIGLSMISLAGLIWLPRGALLAVSLAIVAGHNLLTGVYVAPDSPWHTLWAVLHQRDWIVLADGLRLRTSYPVLAWIGVIGLGYVFAPVYAQRSPEARRTLCLALGAACLAGFAVLRLMNGYGEPKPWTAYPDALTTAVSFLNLTKYPPSLGFLLATLGLGLCALAWLDRLPVRVATVLQTLGSAPMFFYLLHLYVLHIVYLLALQMAGANQGARFGFDAVWQLWAVWLPTIALLYWPTRSFANLRRTGRYPWMRYL</sequence>
<dbReference type="InterPro" id="IPR012429">
    <property type="entry name" value="HGSNAT_cat"/>
</dbReference>
<dbReference type="STRING" id="190721.ACS15_3008"/>
<keyword evidence="2" id="KW-1185">Reference proteome</keyword>
<reference evidence="2" key="1">
    <citation type="submission" date="2016-06" db="EMBL/GenBank/DDBJ databases">
        <authorList>
            <person name="Xu Y."/>
            <person name="Nagy A."/>
            <person name="Yan X."/>
            <person name="Kim S.W."/>
            <person name="Haley B."/>
            <person name="Liu N.T."/>
            <person name="Nou X."/>
        </authorList>
    </citation>
    <scope>NUCLEOTIDE SEQUENCE [LARGE SCALE GENOMIC DNA]</scope>
    <source>
        <strain evidence="2">ATCC 49129</strain>
    </source>
</reference>
<accession>A0A191ZZH0</accession>
<gene>
    <name evidence="1" type="ORF">A9Y76_14425</name>
</gene>
<dbReference type="EMBL" id="CP016022">
    <property type="protein sequence ID" value="ANJ73590.1"/>
    <property type="molecule type" value="Genomic_DNA"/>
</dbReference>
<protein>
    <submittedName>
        <fullName evidence="1">Uncharacterized protein</fullName>
    </submittedName>
</protein>
<dbReference type="Proteomes" id="UP000078572">
    <property type="component" value="Chromosome 1"/>
</dbReference>
<name>A0A191ZZH0_9RALS</name>
<proteinExistence type="predicted"/>
<dbReference type="RefSeq" id="WP_064805086.1">
    <property type="nucleotide sequence ID" value="NZ_CP016022.1"/>
</dbReference>
<dbReference type="GeneID" id="61527213"/>
<dbReference type="OrthoDB" id="508112at2"/>